<dbReference type="CDD" id="cd00075">
    <property type="entry name" value="HATPase"/>
    <property type="match status" value="1"/>
</dbReference>
<reference evidence="14 15" key="1">
    <citation type="submission" date="2020-07" db="EMBL/GenBank/DDBJ databases">
        <title>Genomic Encyclopedia of Type Strains, Phase IV (KMG-IV): sequencing the most valuable type-strain genomes for metagenomic binning, comparative biology and taxonomic classification.</title>
        <authorList>
            <person name="Goeker M."/>
        </authorList>
    </citation>
    <scope>NUCLEOTIDE SEQUENCE [LARGE SCALE GENOMIC DNA]</scope>
    <source>
        <strain evidence="14 15">DSM 45533</strain>
    </source>
</reference>
<keyword evidence="15" id="KW-1185">Reference proteome</keyword>
<dbReference type="SMART" id="SM00387">
    <property type="entry name" value="HATPase_c"/>
    <property type="match status" value="1"/>
</dbReference>
<dbReference type="Gene3D" id="6.10.340.10">
    <property type="match status" value="1"/>
</dbReference>
<dbReference type="CDD" id="cd06225">
    <property type="entry name" value="HAMP"/>
    <property type="match status" value="1"/>
</dbReference>
<evidence type="ECO:0000313" key="15">
    <source>
        <dbReference type="Proteomes" id="UP000530928"/>
    </source>
</evidence>
<feature type="domain" description="HAMP" evidence="13">
    <location>
        <begin position="171"/>
        <end position="224"/>
    </location>
</feature>
<evidence type="ECO:0000256" key="1">
    <source>
        <dbReference type="ARBA" id="ARBA00000085"/>
    </source>
</evidence>
<name>A0A7W0CQT7_9ACTN</name>
<dbReference type="Gene3D" id="3.30.565.10">
    <property type="entry name" value="Histidine kinase-like ATPase, C-terminal domain"/>
    <property type="match status" value="1"/>
</dbReference>
<dbReference type="SMART" id="SM00304">
    <property type="entry name" value="HAMP"/>
    <property type="match status" value="1"/>
</dbReference>
<evidence type="ECO:0000256" key="2">
    <source>
        <dbReference type="ARBA" id="ARBA00004236"/>
    </source>
</evidence>
<dbReference type="InterPro" id="IPR003661">
    <property type="entry name" value="HisK_dim/P_dom"/>
</dbReference>
<keyword evidence="8 11" id="KW-1133">Transmembrane helix</keyword>
<comment type="caution">
    <text evidence="14">The sequence shown here is derived from an EMBL/GenBank/DDBJ whole genome shotgun (WGS) entry which is preliminary data.</text>
</comment>
<evidence type="ECO:0000259" key="13">
    <source>
        <dbReference type="PROSITE" id="PS50885"/>
    </source>
</evidence>
<feature type="domain" description="Histidine kinase" evidence="12">
    <location>
        <begin position="239"/>
        <end position="445"/>
    </location>
</feature>
<proteinExistence type="predicted"/>
<evidence type="ECO:0000259" key="12">
    <source>
        <dbReference type="PROSITE" id="PS50109"/>
    </source>
</evidence>
<organism evidence="14 15">
    <name type="scientific">Nonomuraea soli</name>
    <dbReference type="NCBI Taxonomy" id="1032476"/>
    <lineage>
        <taxon>Bacteria</taxon>
        <taxon>Bacillati</taxon>
        <taxon>Actinomycetota</taxon>
        <taxon>Actinomycetes</taxon>
        <taxon>Streptosporangiales</taxon>
        <taxon>Streptosporangiaceae</taxon>
        <taxon>Nonomuraea</taxon>
    </lineage>
</organism>
<dbReference type="EMBL" id="JACDUR010000007">
    <property type="protein sequence ID" value="MBA2895641.1"/>
    <property type="molecule type" value="Genomic_DNA"/>
</dbReference>
<evidence type="ECO:0000256" key="4">
    <source>
        <dbReference type="ARBA" id="ARBA00022553"/>
    </source>
</evidence>
<dbReference type="GO" id="GO:0000155">
    <property type="term" value="F:phosphorelay sensor kinase activity"/>
    <property type="evidence" value="ECO:0007669"/>
    <property type="project" value="InterPro"/>
</dbReference>
<evidence type="ECO:0000256" key="6">
    <source>
        <dbReference type="ARBA" id="ARBA00022692"/>
    </source>
</evidence>
<evidence type="ECO:0000256" key="8">
    <source>
        <dbReference type="ARBA" id="ARBA00022989"/>
    </source>
</evidence>
<keyword evidence="10 11" id="KW-0472">Membrane</keyword>
<accession>A0A7W0CQT7</accession>
<dbReference type="InterPro" id="IPR003594">
    <property type="entry name" value="HATPase_dom"/>
</dbReference>
<feature type="transmembrane region" description="Helical" evidence="11">
    <location>
        <begin position="143"/>
        <end position="167"/>
    </location>
</feature>
<dbReference type="SMART" id="SM00388">
    <property type="entry name" value="HisKA"/>
    <property type="match status" value="1"/>
</dbReference>
<dbReference type="InterPro" id="IPR036097">
    <property type="entry name" value="HisK_dim/P_sf"/>
</dbReference>
<dbReference type="PANTHER" id="PTHR45436">
    <property type="entry name" value="SENSOR HISTIDINE KINASE YKOH"/>
    <property type="match status" value="1"/>
</dbReference>
<dbReference type="AlphaFoldDB" id="A0A7W0CQT7"/>
<evidence type="ECO:0000256" key="11">
    <source>
        <dbReference type="SAM" id="Phobius"/>
    </source>
</evidence>
<dbReference type="InterPro" id="IPR004358">
    <property type="entry name" value="Sig_transdc_His_kin-like_C"/>
</dbReference>
<dbReference type="Pfam" id="PF00512">
    <property type="entry name" value="HisKA"/>
    <property type="match status" value="1"/>
</dbReference>
<comment type="catalytic activity">
    <reaction evidence="1">
        <text>ATP + protein L-histidine = ADP + protein N-phospho-L-histidine.</text>
        <dbReference type="EC" id="2.7.13.3"/>
    </reaction>
</comment>
<dbReference type="PROSITE" id="PS50885">
    <property type="entry name" value="HAMP"/>
    <property type="match status" value="1"/>
</dbReference>
<dbReference type="Pfam" id="PF00672">
    <property type="entry name" value="HAMP"/>
    <property type="match status" value="1"/>
</dbReference>
<dbReference type="Pfam" id="PF02518">
    <property type="entry name" value="HATPase_c"/>
    <property type="match status" value="1"/>
</dbReference>
<dbReference type="Gene3D" id="1.10.287.130">
    <property type="match status" value="1"/>
</dbReference>
<evidence type="ECO:0000256" key="5">
    <source>
        <dbReference type="ARBA" id="ARBA00022679"/>
    </source>
</evidence>
<dbReference type="SUPFAM" id="SSF158472">
    <property type="entry name" value="HAMP domain-like"/>
    <property type="match status" value="1"/>
</dbReference>
<dbReference type="InterPro" id="IPR003660">
    <property type="entry name" value="HAMP_dom"/>
</dbReference>
<dbReference type="PRINTS" id="PR00344">
    <property type="entry name" value="BCTRLSENSOR"/>
</dbReference>
<protein>
    <recommendedName>
        <fullName evidence="3">histidine kinase</fullName>
        <ecNumber evidence="3">2.7.13.3</ecNumber>
    </recommendedName>
</protein>
<evidence type="ECO:0000256" key="9">
    <source>
        <dbReference type="ARBA" id="ARBA00023012"/>
    </source>
</evidence>
<sequence length="452" mass="49008">MTLRRKLTLIVLALLMLGLTIAPVSTFAVARDFGGDEARRDLNAIALRLEPLLRDGAPLPGGDTRLLAVFGEVLIRLDGVTVTTSQDPPGADWDVESRWSAGGVEFRRLDGDDMHIDWWLRTSTLDDGRSLVLGLRTAEYDDLLGRLIGVHVAITTLVLILLAILAYRAVRRAMQPLDEIAVTARAIGEGQLSRRVELKDPRTEPGRLGLALNAMLGQIETAFRERTRSEQRLRRFVADASHELRTPVATIRGYAELFRRGASSRPQDLALAMERIESEATRMGVLVDELLLLARLDQRRALERRPVDLGALAAEAVEAAHAVEPGRPFTLDLADVVVTGDAVRLRQILDNLLANARQHTPPGTPVTVTVAADGVVSVRDEGPGMTEEQRTRAFDRFYRASSGTAGAGLGLAIVAAVAEAHGGRAWIESAPGRGTTVRVSLPPGPDTPDACR</sequence>
<keyword evidence="9" id="KW-0902">Two-component regulatory system</keyword>
<dbReference type="PROSITE" id="PS50109">
    <property type="entry name" value="HIS_KIN"/>
    <property type="match status" value="1"/>
</dbReference>
<comment type="subcellular location">
    <subcellularLocation>
        <location evidence="2">Cell membrane</location>
    </subcellularLocation>
</comment>
<evidence type="ECO:0000256" key="7">
    <source>
        <dbReference type="ARBA" id="ARBA00022777"/>
    </source>
</evidence>
<keyword evidence="7 14" id="KW-0418">Kinase</keyword>
<dbReference type="InterPro" id="IPR050428">
    <property type="entry name" value="TCS_sensor_his_kinase"/>
</dbReference>
<dbReference type="GO" id="GO:0005886">
    <property type="term" value="C:plasma membrane"/>
    <property type="evidence" value="ECO:0007669"/>
    <property type="project" value="UniProtKB-SubCell"/>
</dbReference>
<dbReference type="FunFam" id="1.10.287.130:FF:000001">
    <property type="entry name" value="Two-component sensor histidine kinase"/>
    <property type="match status" value="1"/>
</dbReference>
<dbReference type="PANTHER" id="PTHR45436:SF5">
    <property type="entry name" value="SENSOR HISTIDINE KINASE TRCS"/>
    <property type="match status" value="1"/>
</dbReference>
<evidence type="ECO:0000256" key="10">
    <source>
        <dbReference type="ARBA" id="ARBA00023136"/>
    </source>
</evidence>
<dbReference type="SUPFAM" id="SSF55874">
    <property type="entry name" value="ATPase domain of HSP90 chaperone/DNA topoisomerase II/histidine kinase"/>
    <property type="match status" value="1"/>
</dbReference>
<keyword evidence="4" id="KW-0597">Phosphoprotein</keyword>
<dbReference type="RefSeq" id="WP_181614359.1">
    <property type="nucleotide sequence ID" value="NZ_BAABAM010000011.1"/>
</dbReference>
<keyword evidence="5 14" id="KW-0808">Transferase</keyword>
<dbReference type="InterPro" id="IPR005467">
    <property type="entry name" value="His_kinase_dom"/>
</dbReference>
<evidence type="ECO:0000313" key="14">
    <source>
        <dbReference type="EMBL" id="MBA2895641.1"/>
    </source>
</evidence>
<keyword evidence="6 11" id="KW-0812">Transmembrane</keyword>
<dbReference type="EC" id="2.7.13.3" evidence="3"/>
<dbReference type="Proteomes" id="UP000530928">
    <property type="component" value="Unassembled WGS sequence"/>
</dbReference>
<evidence type="ECO:0000256" key="3">
    <source>
        <dbReference type="ARBA" id="ARBA00012438"/>
    </source>
</evidence>
<dbReference type="SUPFAM" id="SSF47384">
    <property type="entry name" value="Homodimeric domain of signal transducing histidine kinase"/>
    <property type="match status" value="1"/>
</dbReference>
<dbReference type="InterPro" id="IPR036890">
    <property type="entry name" value="HATPase_C_sf"/>
</dbReference>
<gene>
    <name evidence="14" type="ORF">HNR30_007027</name>
</gene>
<dbReference type="CDD" id="cd00082">
    <property type="entry name" value="HisKA"/>
    <property type="match status" value="1"/>
</dbReference>